<feature type="compositionally biased region" description="Low complexity" evidence="2">
    <location>
        <begin position="1"/>
        <end position="22"/>
    </location>
</feature>
<dbReference type="AlphaFoldDB" id="A0A8H4UEF1"/>
<keyword evidence="1" id="KW-0343">GTPase activation</keyword>
<feature type="region of interest" description="Disordered" evidence="2">
    <location>
        <begin position="615"/>
        <end position="713"/>
    </location>
</feature>
<feature type="compositionally biased region" description="Basic and acidic residues" evidence="2">
    <location>
        <begin position="313"/>
        <end position="348"/>
    </location>
</feature>
<feature type="compositionally biased region" description="Low complexity" evidence="2">
    <location>
        <begin position="638"/>
        <end position="651"/>
    </location>
</feature>
<feature type="compositionally biased region" description="Polar residues" evidence="2">
    <location>
        <begin position="662"/>
        <end position="687"/>
    </location>
</feature>
<dbReference type="Pfam" id="PF00620">
    <property type="entry name" value="RhoGAP"/>
    <property type="match status" value="1"/>
</dbReference>
<evidence type="ECO:0000256" key="2">
    <source>
        <dbReference type="SAM" id="MobiDB-lite"/>
    </source>
</evidence>
<proteinExistence type="predicted"/>
<keyword evidence="5" id="KW-1185">Reference proteome</keyword>
<feature type="compositionally biased region" description="Low complexity" evidence="2">
    <location>
        <begin position="43"/>
        <end position="66"/>
    </location>
</feature>
<dbReference type="InterPro" id="IPR000198">
    <property type="entry name" value="RhoGAP_dom"/>
</dbReference>
<dbReference type="Gene3D" id="1.10.555.10">
    <property type="entry name" value="Rho GTPase activation protein"/>
    <property type="match status" value="1"/>
</dbReference>
<dbReference type="CDD" id="cd00159">
    <property type="entry name" value="RhoGAP"/>
    <property type="match status" value="1"/>
</dbReference>
<dbReference type="Proteomes" id="UP000635477">
    <property type="component" value="Unassembled WGS sequence"/>
</dbReference>
<comment type="caution">
    <text evidence="4">The sequence shown here is derived from an EMBL/GenBank/DDBJ whole genome shotgun (WGS) entry which is preliminary data.</text>
</comment>
<dbReference type="SMART" id="SM00324">
    <property type="entry name" value="RhoGAP"/>
    <property type="match status" value="1"/>
</dbReference>
<dbReference type="InterPro" id="IPR008936">
    <property type="entry name" value="Rho_GTPase_activation_prot"/>
</dbReference>
<dbReference type="EMBL" id="JABEYC010000686">
    <property type="protein sequence ID" value="KAF4975009.1"/>
    <property type="molecule type" value="Genomic_DNA"/>
</dbReference>
<name>A0A8H4UEF1_9HYPO</name>
<evidence type="ECO:0000313" key="4">
    <source>
        <dbReference type="EMBL" id="KAF4975009.1"/>
    </source>
</evidence>
<feature type="compositionally biased region" description="Polar residues" evidence="2">
    <location>
        <begin position="349"/>
        <end position="365"/>
    </location>
</feature>
<feature type="compositionally biased region" description="Low complexity" evidence="2">
    <location>
        <begin position="145"/>
        <end position="158"/>
    </location>
</feature>
<reference evidence="4" key="1">
    <citation type="journal article" date="2020" name="BMC Genomics">
        <title>Correction to: Identification and distribution of gene clusters required for synthesis of sphingolipid metabolism inhibitors in diverse species of the filamentous fungus Fusarium.</title>
        <authorList>
            <person name="Kim H.S."/>
            <person name="Lohmar J.M."/>
            <person name="Busman M."/>
            <person name="Brown D.W."/>
            <person name="Naumann T.A."/>
            <person name="Divon H.H."/>
            <person name="Lysoe E."/>
            <person name="Uhlig S."/>
            <person name="Proctor R.H."/>
        </authorList>
    </citation>
    <scope>NUCLEOTIDE SEQUENCE</scope>
    <source>
        <strain evidence="4">NRRL 22465</strain>
    </source>
</reference>
<accession>A0A8H4UEF1</accession>
<feature type="compositionally biased region" description="Basic and acidic residues" evidence="2">
    <location>
        <begin position="624"/>
        <end position="637"/>
    </location>
</feature>
<dbReference type="GO" id="GO:0005096">
    <property type="term" value="F:GTPase activator activity"/>
    <property type="evidence" value="ECO:0007669"/>
    <property type="project" value="UniProtKB-KW"/>
</dbReference>
<evidence type="ECO:0000256" key="1">
    <source>
        <dbReference type="ARBA" id="ARBA00022468"/>
    </source>
</evidence>
<dbReference type="InterPro" id="IPR050729">
    <property type="entry name" value="Rho-GAP"/>
</dbReference>
<dbReference type="SUPFAM" id="SSF48350">
    <property type="entry name" value="GTPase activation domain, GAP"/>
    <property type="match status" value="1"/>
</dbReference>
<reference evidence="4" key="2">
    <citation type="submission" date="2020-05" db="EMBL/GenBank/DDBJ databases">
        <authorList>
            <person name="Kim H.-S."/>
            <person name="Proctor R.H."/>
            <person name="Brown D.W."/>
        </authorList>
    </citation>
    <scope>NUCLEOTIDE SEQUENCE</scope>
    <source>
        <strain evidence="4">NRRL 22465</strain>
    </source>
</reference>
<protein>
    <recommendedName>
        <fullName evidence="3">Rho-GAP domain-containing protein</fullName>
    </recommendedName>
</protein>
<dbReference type="GO" id="GO:0007165">
    <property type="term" value="P:signal transduction"/>
    <property type="evidence" value="ECO:0007669"/>
    <property type="project" value="InterPro"/>
</dbReference>
<feature type="compositionally biased region" description="Polar residues" evidence="2">
    <location>
        <begin position="177"/>
        <end position="189"/>
    </location>
</feature>
<dbReference type="PROSITE" id="PS50238">
    <property type="entry name" value="RHOGAP"/>
    <property type="match status" value="1"/>
</dbReference>
<organism evidence="4 5">
    <name type="scientific">Fusarium zealandicum</name>
    <dbReference type="NCBI Taxonomy" id="1053134"/>
    <lineage>
        <taxon>Eukaryota</taxon>
        <taxon>Fungi</taxon>
        <taxon>Dikarya</taxon>
        <taxon>Ascomycota</taxon>
        <taxon>Pezizomycotina</taxon>
        <taxon>Sordariomycetes</taxon>
        <taxon>Hypocreomycetidae</taxon>
        <taxon>Hypocreales</taxon>
        <taxon>Nectriaceae</taxon>
        <taxon>Fusarium</taxon>
        <taxon>Fusarium staphyleae species complex</taxon>
    </lineage>
</organism>
<gene>
    <name evidence="4" type="ORF">FZEAL_8154</name>
</gene>
<feature type="domain" description="Rho-GAP" evidence="3">
    <location>
        <begin position="421"/>
        <end position="612"/>
    </location>
</feature>
<dbReference type="PANTHER" id="PTHR23176:SF125">
    <property type="entry name" value="GTPASE ACTIVATOR (BEM2), PUTATIVE (AFU_ORTHOLOGUE AFUA_7G04450)-RELATED"/>
    <property type="match status" value="1"/>
</dbReference>
<dbReference type="PANTHER" id="PTHR23176">
    <property type="entry name" value="RHO/RAC/CDC GTPASE-ACTIVATING PROTEIN"/>
    <property type="match status" value="1"/>
</dbReference>
<feature type="region of interest" description="Disordered" evidence="2">
    <location>
        <begin position="1"/>
        <end position="365"/>
    </location>
</feature>
<evidence type="ECO:0000259" key="3">
    <source>
        <dbReference type="PROSITE" id="PS50238"/>
    </source>
</evidence>
<feature type="compositionally biased region" description="Low complexity" evidence="2">
    <location>
        <begin position="76"/>
        <end position="105"/>
    </location>
</feature>
<dbReference type="OrthoDB" id="185175at2759"/>
<feature type="compositionally biased region" description="Polar residues" evidence="2">
    <location>
        <begin position="130"/>
        <end position="141"/>
    </location>
</feature>
<evidence type="ECO:0000313" key="5">
    <source>
        <dbReference type="Proteomes" id="UP000635477"/>
    </source>
</evidence>
<dbReference type="GO" id="GO:0005938">
    <property type="term" value="C:cell cortex"/>
    <property type="evidence" value="ECO:0007669"/>
    <property type="project" value="UniProtKB-ARBA"/>
</dbReference>
<sequence>MGRKAAPQPLALSSQSPSQSQSDVALRSKDDPPAAETSSPGVSPAESRSPRSPRSSPFHSRFSPLRNQGGKHRKVSQTTAALAAVTATGSSSMTTATQASPATTAGERSKDEPALKPPSRKTREDPPSTYPSISSTLSEQPLSGPPATTATSTQSEATQPPPSDQKKASKNGFFHFNKQSKSSNHNQPHAQHHRNQTETRKIMSRGSDGSSRPRQGGDPSLSDHSLHKPVSADPLRSDLSLSSAGDHDTASPQSSTKKGKTKPFGLLNRSRSNRDKEDASPEPEPIPSPRQGNEPELHLNSVPFKTAPIGGDRSFRDKMNSAVRNRSEDRAPRDSSSTRKGLRDKESKTQPSSLNENGGSFLNGLKSSGTRAAGILSDRFFGKSGRSGRDVDKDTVDDEHYQIKVINLPMVEQTRLTRISKRLEDSRDKTEFWMPAFPWRAIDYLNYKGCEVEGLYRVPGSGPQIKKWQRKFDEQYDVNLFEEPDLYDINIIGSMLKAWLRELPDELFPKAAQDRIARECAGAESVPELLIEELSNLSPFNYYLLFAITCHLSLLLAHSDKNKMDFRNLCICFQPCMKIDAFCFRFLVCDWRNCWRGCKNETYYIEQEYMLFDQPPPRGLAEPQEPRGPEPENDRQELSSSGSSKQSGRLSPGDQKPRLNKKQLQLSPSNGSVVSNDSTASTIPTVNSDRDAGRAPGDMRPLSPIMPLSPLGF</sequence>